<comment type="subcellular location">
    <subcellularLocation>
        <location evidence="7">Cell membrane</location>
        <topology evidence="7">Multi-pass membrane protein</topology>
    </subcellularLocation>
</comment>
<dbReference type="EMBL" id="PGTL01000001">
    <property type="protein sequence ID" value="PJF43414.1"/>
    <property type="molecule type" value="Genomic_DNA"/>
</dbReference>
<feature type="transmembrane region" description="Helical" evidence="7">
    <location>
        <begin position="178"/>
        <end position="198"/>
    </location>
</feature>
<evidence type="ECO:0000313" key="9">
    <source>
        <dbReference type="EMBL" id="PJF43414.1"/>
    </source>
</evidence>
<dbReference type="NCBIfam" id="TIGR00544">
    <property type="entry name" value="lgt"/>
    <property type="match status" value="1"/>
</dbReference>
<evidence type="ECO:0000256" key="6">
    <source>
        <dbReference type="ARBA" id="ARBA00023136"/>
    </source>
</evidence>
<evidence type="ECO:0000313" key="8">
    <source>
        <dbReference type="EMBL" id="PJF35841.1"/>
    </source>
</evidence>
<organism evidence="9 10">
    <name type="scientific">Candidatus Thermofonsia Clade 1 bacterium</name>
    <dbReference type="NCBI Taxonomy" id="2364210"/>
    <lineage>
        <taxon>Bacteria</taxon>
        <taxon>Bacillati</taxon>
        <taxon>Chloroflexota</taxon>
        <taxon>Candidatus Thermofontia</taxon>
        <taxon>Candidatus Thermofonsia Clade 1</taxon>
    </lineage>
</organism>
<comment type="pathway">
    <text evidence="7">Protein modification; lipoprotein biosynthesis (diacylglyceryl transfer).</text>
</comment>
<reference evidence="10 11" key="1">
    <citation type="submission" date="2017-11" db="EMBL/GenBank/DDBJ databases">
        <title>Evolution of Phototrophy in the Chloroflexi Phylum Driven by Horizontal Gene Transfer.</title>
        <authorList>
            <person name="Ward L.M."/>
            <person name="Hemp J."/>
            <person name="Shih P.M."/>
            <person name="Mcglynn S.E."/>
            <person name="Fischer W."/>
        </authorList>
    </citation>
    <scope>NUCLEOTIDE SEQUENCE [LARGE SCALE GENOMIC DNA]</scope>
    <source>
        <strain evidence="9">CP1_1M</strain>
        <strain evidence="8">JP3_13</strain>
    </source>
</reference>
<dbReference type="HAMAP" id="MF_01147">
    <property type="entry name" value="Lgt"/>
    <property type="match status" value="1"/>
</dbReference>
<dbReference type="UniPathway" id="UPA00664"/>
<dbReference type="InterPro" id="IPR001640">
    <property type="entry name" value="Lgt"/>
</dbReference>
<keyword evidence="3 7" id="KW-0808">Transferase</keyword>
<keyword evidence="2 7" id="KW-1003">Cell membrane</keyword>
<comment type="function">
    <text evidence="7">Catalyzes the transfer of the diacylglyceryl group from phosphatidylglycerol to the sulfhydryl group of the N-terminal cysteine of a prolipoprotein, the first step in the formation of mature lipoproteins.</text>
</comment>
<name>A0A2M8Q0T4_9CHLR</name>
<feature type="transmembrane region" description="Helical" evidence="7">
    <location>
        <begin position="87"/>
        <end position="112"/>
    </location>
</feature>
<dbReference type="Proteomes" id="UP000228947">
    <property type="component" value="Unassembled WGS sequence"/>
</dbReference>
<dbReference type="GO" id="GO:0008961">
    <property type="term" value="F:phosphatidylglycerol-prolipoprotein diacylglyceryl transferase activity"/>
    <property type="evidence" value="ECO:0007669"/>
    <property type="project" value="UniProtKB-UniRule"/>
</dbReference>
<comment type="caution">
    <text evidence="9">The sequence shown here is derived from an EMBL/GenBank/DDBJ whole genome shotgun (WGS) entry which is preliminary data.</text>
</comment>
<comment type="catalytic activity">
    <reaction evidence="7">
        <text>L-cysteinyl-[prolipoprotein] + a 1,2-diacyl-sn-glycero-3-phospho-(1'-sn-glycerol) = an S-1,2-diacyl-sn-glyceryl-L-cysteinyl-[prolipoprotein] + sn-glycerol 1-phosphate + H(+)</text>
        <dbReference type="Rhea" id="RHEA:56712"/>
        <dbReference type="Rhea" id="RHEA-COMP:14679"/>
        <dbReference type="Rhea" id="RHEA-COMP:14680"/>
        <dbReference type="ChEBI" id="CHEBI:15378"/>
        <dbReference type="ChEBI" id="CHEBI:29950"/>
        <dbReference type="ChEBI" id="CHEBI:57685"/>
        <dbReference type="ChEBI" id="CHEBI:64716"/>
        <dbReference type="ChEBI" id="CHEBI:140658"/>
        <dbReference type="EC" id="2.5.1.145"/>
    </reaction>
</comment>
<evidence type="ECO:0000256" key="4">
    <source>
        <dbReference type="ARBA" id="ARBA00022692"/>
    </source>
</evidence>
<dbReference type="PANTHER" id="PTHR30589">
    <property type="entry name" value="PROLIPOPROTEIN DIACYLGLYCERYL TRANSFERASE"/>
    <property type="match status" value="1"/>
</dbReference>
<dbReference type="PANTHER" id="PTHR30589:SF0">
    <property type="entry name" value="PHOSPHATIDYLGLYCEROL--PROLIPOPROTEIN DIACYLGLYCERYL TRANSFERASE"/>
    <property type="match status" value="1"/>
</dbReference>
<keyword evidence="5 7" id="KW-1133">Transmembrane helix</keyword>
<feature type="transmembrane region" description="Helical" evidence="7">
    <location>
        <begin position="210"/>
        <end position="227"/>
    </location>
</feature>
<dbReference type="EMBL" id="PGTM01000105">
    <property type="protein sequence ID" value="PJF35841.1"/>
    <property type="molecule type" value="Genomic_DNA"/>
</dbReference>
<feature type="transmembrane region" description="Helical" evidence="7">
    <location>
        <begin position="239"/>
        <end position="260"/>
    </location>
</feature>
<comment type="similarity">
    <text evidence="1 7">Belongs to the Lgt family.</text>
</comment>
<evidence type="ECO:0000256" key="1">
    <source>
        <dbReference type="ARBA" id="ARBA00007150"/>
    </source>
</evidence>
<dbReference type="Pfam" id="PF01790">
    <property type="entry name" value="LGT"/>
    <property type="match status" value="1"/>
</dbReference>
<gene>
    <name evidence="7 9" type="primary">lgt</name>
    <name evidence="8" type="ORF">CUN49_08485</name>
    <name evidence="9" type="ORF">CUN50_00380</name>
</gene>
<evidence type="ECO:0000313" key="11">
    <source>
        <dbReference type="Proteomes" id="UP000229681"/>
    </source>
</evidence>
<dbReference type="EC" id="2.5.1.145" evidence="7"/>
<dbReference type="GO" id="GO:0042158">
    <property type="term" value="P:lipoprotein biosynthetic process"/>
    <property type="evidence" value="ECO:0007669"/>
    <property type="project" value="UniProtKB-UniRule"/>
</dbReference>
<accession>A0A2M8PE96</accession>
<accession>A0A2M8Q0T4</accession>
<dbReference type="Proteomes" id="UP000229681">
    <property type="component" value="Unassembled WGS sequence"/>
</dbReference>
<dbReference type="GO" id="GO:0005886">
    <property type="term" value="C:plasma membrane"/>
    <property type="evidence" value="ECO:0007669"/>
    <property type="project" value="UniProtKB-SubCell"/>
</dbReference>
<feature type="transmembrane region" description="Helical" evidence="7">
    <location>
        <begin position="45"/>
        <end position="67"/>
    </location>
</feature>
<evidence type="ECO:0000256" key="5">
    <source>
        <dbReference type="ARBA" id="ARBA00022989"/>
    </source>
</evidence>
<proteinExistence type="inferred from homology"/>
<evidence type="ECO:0000313" key="10">
    <source>
        <dbReference type="Proteomes" id="UP000228947"/>
    </source>
</evidence>
<keyword evidence="6 7" id="KW-0472">Membrane</keyword>
<feature type="binding site" evidence="7">
    <location>
        <position position="138"/>
    </location>
    <ligand>
        <name>a 1,2-diacyl-sn-glycero-3-phospho-(1'-sn-glycerol)</name>
        <dbReference type="ChEBI" id="CHEBI:64716"/>
    </ligand>
</feature>
<evidence type="ECO:0000256" key="2">
    <source>
        <dbReference type="ARBA" id="ARBA00022475"/>
    </source>
</evidence>
<dbReference type="AlphaFoldDB" id="A0A2M8Q0T4"/>
<dbReference type="PROSITE" id="PS01311">
    <property type="entry name" value="LGT"/>
    <property type="match status" value="1"/>
</dbReference>
<feature type="transmembrane region" description="Helical" evidence="7">
    <location>
        <begin position="12"/>
        <end position="33"/>
    </location>
</feature>
<keyword evidence="4 7" id="KW-0812">Transmembrane</keyword>
<keyword evidence="9" id="KW-0449">Lipoprotein</keyword>
<evidence type="ECO:0000256" key="7">
    <source>
        <dbReference type="HAMAP-Rule" id="MF_01147"/>
    </source>
</evidence>
<protein>
    <recommendedName>
        <fullName evidence="7">Phosphatidylglycerol--prolipoprotein diacylglyceryl transferase</fullName>
        <ecNumber evidence="7">2.5.1.145</ecNumber>
    </recommendedName>
</protein>
<sequence length="275" mass="30701">MFDAYGIHLGPFYIRFYALILISGMLAGAYILARRAPKFGLDSKYVWDGLTWAIIPGLIGARIYHILTPSPASGLTTQYYLENPLQMLAIWNGGLGIYGGIVGGIIGIGLYARRTKQPLLPWLDLAAPSMAIGQAIGRWGNFVNQELYGAPTDLPWAIYIAPENRLRGYEAFERFHPLFLYESLWMLSTALILFGLAWRWRDRAQPGTITLLYIIAYATIRFLLDFLRLDSHGIQGIPALTTAQIVSLIAASVALVLLILRLRHAVASEKIVHER</sequence>
<evidence type="ECO:0000256" key="3">
    <source>
        <dbReference type="ARBA" id="ARBA00022679"/>
    </source>
</evidence>